<dbReference type="AlphaFoldDB" id="A0AAP0LHF4"/>
<protein>
    <submittedName>
        <fullName evidence="2">Uncharacterized protein</fullName>
    </submittedName>
</protein>
<organism evidence="2 3">
    <name type="scientific">Citrus x changshan-huyou</name>
    <dbReference type="NCBI Taxonomy" id="2935761"/>
    <lineage>
        <taxon>Eukaryota</taxon>
        <taxon>Viridiplantae</taxon>
        <taxon>Streptophyta</taxon>
        <taxon>Embryophyta</taxon>
        <taxon>Tracheophyta</taxon>
        <taxon>Spermatophyta</taxon>
        <taxon>Magnoliopsida</taxon>
        <taxon>eudicotyledons</taxon>
        <taxon>Gunneridae</taxon>
        <taxon>Pentapetalae</taxon>
        <taxon>rosids</taxon>
        <taxon>malvids</taxon>
        <taxon>Sapindales</taxon>
        <taxon>Rutaceae</taxon>
        <taxon>Aurantioideae</taxon>
        <taxon>Citrus</taxon>
    </lineage>
</organism>
<reference evidence="2 3" key="1">
    <citation type="submission" date="2024-05" db="EMBL/GenBank/DDBJ databases">
        <title>Haplotype-resolved chromosome-level genome assembly of Huyou (Citrus changshanensis).</title>
        <authorList>
            <person name="Miao C."/>
            <person name="Chen W."/>
            <person name="Wu Y."/>
            <person name="Wang L."/>
            <person name="Zhao S."/>
            <person name="Grierson D."/>
            <person name="Xu C."/>
            <person name="Chen K."/>
        </authorList>
    </citation>
    <scope>NUCLEOTIDE SEQUENCE [LARGE SCALE GENOMIC DNA]</scope>
    <source>
        <strain evidence="2">01-14</strain>
        <tissue evidence="2">Leaf</tissue>
    </source>
</reference>
<sequence length="53" mass="5925">MEFKRDRERGKPNEGAALRSNCERSDRREKTQGVGDGGELELATAAAWTDDDE</sequence>
<comment type="caution">
    <text evidence="2">The sequence shown here is derived from an EMBL/GenBank/DDBJ whole genome shotgun (WGS) entry which is preliminary data.</text>
</comment>
<proteinExistence type="predicted"/>
<feature type="compositionally biased region" description="Basic and acidic residues" evidence="1">
    <location>
        <begin position="1"/>
        <end position="12"/>
    </location>
</feature>
<dbReference type="Proteomes" id="UP001428341">
    <property type="component" value="Unassembled WGS sequence"/>
</dbReference>
<name>A0AAP0LHF4_9ROSI</name>
<evidence type="ECO:0000313" key="3">
    <source>
        <dbReference type="Proteomes" id="UP001428341"/>
    </source>
</evidence>
<dbReference type="EMBL" id="JBCGBO010000025">
    <property type="protein sequence ID" value="KAK9174870.1"/>
    <property type="molecule type" value="Genomic_DNA"/>
</dbReference>
<evidence type="ECO:0000313" key="2">
    <source>
        <dbReference type="EMBL" id="KAK9174870.1"/>
    </source>
</evidence>
<feature type="region of interest" description="Disordered" evidence="1">
    <location>
        <begin position="1"/>
        <end position="53"/>
    </location>
</feature>
<feature type="compositionally biased region" description="Basic and acidic residues" evidence="1">
    <location>
        <begin position="21"/>
        <end position="31"/>
    </location>
</feature>
<keyword evidence="3" id="KW-1185">Reference proteome</keyword>
<accession>A0AAP0LHF4</accession>
<gene>
    <name evidence="2" type="ORF">WN944_026874</name>
</gene>
<evidence type="ECO:0000256" key="1">
    <source>
        <dbReference type="SAM" id="MobiDB-lite"/>
    </source>
</evidence>